<keyword evidence="6" id="KW-1185">Reference proteome</keyword>
<gene>
    <name evidence="5" type="ORF">C9I28_27350</name>
</gene>
<evidence type="ECO:0000313" key="5">
    <source>
        <dbReference type="EMBL" id="AVR98923.1"/>
    </source>
</evidence>
<evidence type="ECO:0000313" key="6">
    <source>
        <dbReference type="Proteomes" id="UP000240505"/>
    </source>
</evidence>
<dbReference type="PANTHER" id="PTHR30244:SF34">
    <property type="entry name" value="DTDP-4-AMINO-4,6-DIDEOXYGALACTOSE TRANSAMINASE"/>
    <property type="match status" value="1"/>
</dbReference>
<evidence type="ECO:0000256" key="1">
    <source>
        <dbReference type="ARBA" id="ARBA00037999"/>
    </source>
</evidence>
<dbReference type="InterPro" id="IPR015422">
    <property type="entry name" value="PyrdxlP-dep_Trfase_small"/>
</dbReference>
<dbReference type="OrthoDB" id="9804264at2"/>
<feature type="modified residue" description="N6-(pyridoxal phosphate)lysine" evidence="3">
    <location>
        <position position="183"/>
    </location>
</feature>
<dbReference type="Proteomes" id="UP000240505">
    <property type="component" value="Chromosome"/>
</dbReference>
<reference evidence="5 6" key="1">
    <citation type="submission" date="2018-03" db="EMBL/GenBank/DDBJ databases">
        <title>Massilia armeniaca sp. nov., isolated from desert soil.</title>
        <authorList>
            <person name="Huang H."/>
            <person name="Ren M."/>
        </authorList>
    </citation>
    <scope>NUCLEOTIDE SEQUENCE [LARGE SCALE GENOMIC DNA]</scope>
    <source>
        <strain evidence="5 6">ZMN-3</strain>
    </source>
</reference>
<dbReference type="RefSeq" id="WP_107144248.1">
    <property type="nucleotide sequence ID" value="NZ_CP028324.1"/>
</dbReference>
<comment type="similarity">
    <text evidence="1 4">Belongs to the DegT/DnrJ/EryC1 family.</text>
</comment>
<dbReference type="AlphaFoldDB" id="A0A2R4CGZ6"/>
<evidence type="ECO:0000256" key="4">
    <source>
        <dbReference type="RuleBase" id="RU004508"/>
    </source>
</evidence>
<sequence>MFKIPSFKSFYSQSDVQAVLAVIDRSMFWADGPDIEEFEHNITAFTGVNHALAFNSGTSALLSGLLAIDVKDREVICPSFTFIASANAIELAGGTAVFADCEPDTYGLDVASVAAKITPRTKAVMTIDYGGCVSRDVLALRRLCDEHGLLLIEDAAQSFGARADGAHAGFHSDFAIFSFCQNKVITALGEGGALITNNAALHNKAKYLRSHGRVDEPGKKHFETSVDNEYLFPGYNFRMPSVNAAFASSQLRNIDEHLSRRRKVAERYQANLAGLPMLRLPVPPAGHSHCYQMYTVALPDNTLRDGLREHLLAAGVQVRCYFEPLHHKPYFRNKNPELRLPMAERLGGTVLTLPMFPALRMEEVDSVCQLIQQFFNNATQAV</sequence>
<dbReference type="CDD" id="cd00616">
    <property type="entry name" value="AHBA_syn"/>
    <property type="match status" value="1"/>
</dbReference>
<dbReference type="Gene3D" id="3.90.1150.10">
    <property type="entry name" value="Aspartate Aminotransferase, domain 1"/>
    <property type="match status" value="1"/>
</dbReference>
<evidence type="ECO:0000256" key="2">
    <source>
        <dbReference type="PIRSR" id="PIRSR000390-1"/>
    </source>
</evidence>
<dbReference type="EMBL" id="CP028324">
    <property type="protein sequence ID" value="AVR98923.1"/>
    <property type="molecule type" value="Genomic_DNA"/>
</dbReference>
<proteinExistence type="inferred from homology"/>
<evidence type="ECO:0000256" key="3">
    <source>
        <dbReference type="PIRSR" id="PIRSR000390-2"/>
    </source>
</evidence>
<keyword evidence="3 4" id="KW-0663">Pyridoxal phosphate</keyword>
<organism evidence="5 6">
    <name type="scientific">Pseudoduganella armeniaca</name>
    <dbReference type="NCBI Taxonomy" id="2072590"/>
    <lineage>
        <taxon>Bacteria</taxon>
        <taxon>Pseudomonadati</taxon>
        <taxon>Pseudomonadota</taxon>
        <taxon>Betaproteobacteria</taxon>
        <taxon>Burkholderiales</taxon>
        <taxon>Oxalobacteraceae</taxon>
        <taxon>Telluria group</taxon>
        <taxon>Pseudoduganella</taxon>
    </lineage>
</organism>
<dbReference type="PIRSF" id="PIRSF000390">
    <property type="entry name" value="PLP_StrS"/>
    <property type="match status" value="1"/>
</dbReference>
<dbReference type="GO" id="GO:0000271">
    <property type="term" value="P:polysaccharide biosynthetic process"/>
    <property type="evidence" value="ECO:0007669"/>
    <property type="project" value="TreeGrafter"/>
</dbReference>
<name>A0A2R4CGZ6_9BURK</name>
<dbReference type="InterPro" id="IPR015424">
    <property type="entry name" value="PyrdxlP-dep_Trfase"/>
</dbReference>
<dbReference type="GO" id="GO:0008483">
    <property type="term" value="F:transaminase activity"/>
    <property type="evidence" value="ECO:0007669"/>
    <property type="project" value="UniProtKB-KW"/>
</dbReference>
<protein>
    <submittedName>
        <fullName evidence="5">DegT/DnrJ/EryC1/StrS family aminotransferase</fullName>
    </submittedName>
</protein>
<dbReference type="PANTHER" id="PTHR30244">
    <property type="entry name" value="TRANSAMINASE"/>
    <property type="match status" value="1"/>
</dbReference>
<dbReference type="InterPro" id="IPR015421">
    <property type="entry name" value="PyrdxlP-dep_Trfase_major"/>
</dbReference>
<dbReference type="InterPro" id="IPR000653">
    <property type="entry name" value="DegT/StrS_aminotransferase"/>
</dbReference>
<keyword evidence="5" id="KW-0808">Transferase</keyword>
<accession>A0A2R4CGZ6</accession>
<dbReference type="KEGG" id="masz:C9I28_27350"/>
<dbReference type="Gene3D" id="3.40.640.10">
    <property type="entry name" value="Type I PLP-dependent aspartate aminotransferase-like (Major domain)"/>
    <property type="match status" value="1"/>
</dbReference>
<keyword evidence="5" id="KW-0032">Aminotransferase</keyword>
<dbReference type="Pfam" id="PF01041">
    <property type="entry name" value="DegT_DnrJ_EryC1"/>
    <property type="match status" value="1"/>
</dbReference>
<dbReference type="SUPFAM" id="SSF53383">
    <property type="entry name" value="PLP-dependent transferases"/>
    <property type="match status" value="1"/>
</dbReference>
<dbReference type="GO" id="GO:0030170">
    <property type="term" value="F:pyridoxal phosphate binding"/>
    <property type="evidence" value="ECO:0007669"/>
    <property type="project" value="TreeGrafter"/>
</dbReference>
<feature type="active site" description="Proton acceptor" evidence="2">
    <location>
        <position position="183"/>
    </location>
</feature>